<feature type="domain" description="Ig-like" evidence="11">
    <location>
        <begin position="38"/>
        <end position="154"/>
    </location>
</feature>
<evidence type="ECO:0000256" key="2">
    <source>
        <dbReference type="ARBA" id="ARBA00022692"/>
    </source>
</evidence>
<dbReference type="Proteomes" id="UP001239994">
    <property type="component" value="Unassembled WGS sequence"/>
</dbReference>
<feature type="transmembrane region" description="Helical" evidence="10">
    <location>
        <begin position="242"/>
        <end position="261"/>
    </location>
</feature>
<dbReference type="InterPro" id="IPR036179">
    <property type="entry name" value="Ig-like_dom_sf"/>
</dbReference>
<accession>A0AAD8ZN25</accession>
<dbReference type="FunFam" id="2.60.40.10:FF:000804">
    <property type="entry name" value="V-set and transmembrane domain containing 2B"/>
    <property type="match status" value="1"/>
</dbReference>
<dbReference type="EMBL" id="JAROKS010000007">
    <property type="protein sequence ID" value="KAK1802131.1"/>
    <property type="molecule type" value="Genomic_DNA"/>
</dbReference>
<evidence type="ECO:0000256" key="8">
    <source>
        <dbReference type="ARBA" id="ARBA00068295"/>
    </source>
</evidence>
<evidence type="ECO:0000256" key="4">
    <source>
        <dbReference type="ARBA" id="ARBA00022989"/>
    </source>
</evidence>
<evidence type="ECO:0000256" key="6">
    <source>
        <dbReference type="ARBA" id="ARBA00023157"/>
    </source>
</evidence>
<evidence type="ECO:0000256" key="9">
    <source>
        <dbReference type="SAM" id="MobiDB-lite"/>
    </source>
</evidence>
<dbReference type="PROSITE" id="PS50835">
    <property type="entry name" value="IG_LIKE"/>
    <property type="match status" value="1"/>
</dbReference>
<dbReference type="PANTHER" id="PTHR12207">
    <property type="entry name" value="V-SET AND TRANSMEMBRANE DOMAIN-CONTAINING PROTEIN"/>
    <property type="match status" value="1"/>
</dbReference>
<keyword evidence="6" id="KW-1015">Disulfide bond</keyword>
<dbReference type="InterPro" id="IPR007110">
    <property type="entry name" value="Ig-like_dom"/>
</dbReference>
<dbReference type="SUPFAM" id="SSF48726">
    <property type="entry name" value="Immunoglobulin"/>
    <property type="match status" value="1"/>
</dbReference>
<keyword evidence="2 10" id="KW-0812">Transmembrane</keyword>
<protein>
    <recommendedName>
        <fullName evidence="8">V-set and transmembrane domain-containing protein 2B</fullName>
    </recommendedName>
</protein>
<feature type="compositionally biased region" description="Low complexity" evidence="9">
    <location>
        <begin position="210"/>
        <end position="228"/>
    </location>
</feature>
<evidence type="ECO:0000256" key="3">
    <source>
        <dbReference type="ARBA" id="ARBA00022729"/>
    </source>
</evidence>
<dbReference type="GO" id="GO:0016020">
    <property type="term" value="C:membrane"/>
    <property type="evidence" value="ECO:0007669"/>
    <property type="project" value="UniProtKB-SubCell"/>
</dbReference>
<feature type="transmembrane region" description="Helical" evidence="10">
    <location>
        <begin position="6"/>
        <end position="27"/>
    </location>
</feature>
<evidence type="ECO:0000256" key="5">
    <source>
        <dbReference type="ARBA" id="ARBA00023136"/>
    </source>
</evidence>
<keyword evidence="13" id="KW-1185">Reference proteome</keyword>
<keyword evidence="5 10" id="KW-0472">Membrane</keyword>
<evidence type="ECO:0000256" key="7">
    <source>
        <dbReference type="ARBA" id="ARBA00023319"/>
    </source>
</evidence>
<dbReference type="Pfam" id="PF07686">
    <property type="entry name" value="V-set"/>
    <property type="match status" value="1"/>
</dbReference>
<name>A0AAD8ZN25_9TELE</name>
<sequence length="324" mass="35044">MEKQGLGGVLYYFILNAPLLFYVNAFASNDSLRFSASATFTEVPKDVTVGEGEDIEMPCAFRAVGASPFSLEIQWWYLQEAAPRELAQELQISAPANRPKVAPRDATKISTVRVQGNAISHKLSLSNVRKEDEGVYECRVSDLYSDETQEFKVQATLRVTPREGMVAEEAVSHIQNRWSLRNSNTAAGGRATSEPGHGKSRVPPLGGIGPAPASVTTTASAAKSSASPRPGNASILRQQHGAAVSFYSFVCFLACFFVVIFTDSVRILRAEAKPDLQHCHGNLPPFCGSIELPAGCSGTMATTEPLLYITLLVLHKLIPFLIAN</sequence>
<evidence type="ECO:0000256" key="1">
    <source>
        <dbReference type="ARBA" id="ARBA00004479"/>
    </source>
</evidence>
<dbReference type="InterPro" id="IPR003599">
    <property type="entry name" value="Ig_sub"/>
</dbReference>
<gene>
    <name evidence="12" type="ORF">P4O66_021756</name>
</gene>
<dbReference type="InterPro" id="IPR051102">
    <property type="entry name" value="IgSF_V-set/TM_domain"/>
</dbReference>
<dbReference type="AlphaFoldDB" id="A0AAD8ZN25"/>
<proteinExistence type="predicted"/>
<evidence type="ECO:0000256" key="10">
    <source>
        <dbReference type="SAM" id="Phobius"/>
    </source>
</evidence>
<evidence type="ECO:0000313" key="13">
    <source>
        <dbReference type="Proteomes" id="UP001239994"/>
    </source>
</evidence>
<feature type="region of interest" description="Disordered" evidence="9">
    <location>
        <begin position="179"/>
        <end position="233"/>
    </location>
</feature>
<dbReference type="SMART" id="SM00409">
    <property type="entry name" value="IG"/>
    <property type="match status" value="1"/>
</dbReference>
<dbReference type="InterPro" id="IPR013106">
    <property type="entry name" value="Ig_V-set"/>
</dbReference>
<dbReference type="Gene3D" id="2.60.40.10">
    <property type="entry name" value="Immunoglobulins"/>
    <property type="match status" value="1"/>
</dbReference>
<keyword evidence="4 10" id="KW-1133">Transmembrane helix</keyword>
<dbReference type="InterPro" id="IPR013783">
    <property type="entry name" value="Ig-like_fold"/>
</dbReference>
<evidence type="ECO:0000313" key="12">
    <source>
        <dbReference type="EMBL" id="KAK1802131.1"/>
    </source>
</evidence>
<comment type="subcellular location">
    <subcellularLocation>
        <location evidence="1">Membrane</location>
        <topology evidence="1">Single-pass type I membrane protein</topology>
    </subcellularLocation>
</comment>
<keyword evidence="3" id="KW-0732">Signal</keyword>
<reference evidence="12" key="1">
    <citation type="submission" date="2023-03" db="EMBL/GenBank/DDBJ databases">
        <title>Electrophorus voltai genome.</title>
        <authorList>
            <person name="Bian C."/>
        </authorList>
    </citation>
    <scope>NUCLEOTIDE SEQUENCE</scope>
    <source>
        <strain evidence="12">CB-2022</strain>
        <tissue evidence="12">Muscle</tissue>
    </source>
</reference>
<organism evidence="12 13">
    <name type="scientific">Electrophorus voltai</name>
    <dbReference type="NCBI Taxonomy" id="2609070"/>
    <lineage>
        <taxon>Eukaryota</taxon>
        <taxon>Metazoa</taxon>
        <taxon>Chordata</taxon>
        <taxon>Craniata</taxon>
        <taxon>Vertebrata</taxon>
        <taxon>Euteleostomi</taxon>
        <taxon>Actinopterygii</taxon>
        <taxon>Neopterygii</taxon>
        <taxon>Teleostei</taxon>
        <taxon>Ostariophysi</taxon>
        <taxon>Gymnotiformes</taxon>
        <taxon>Gymnotoidei</taxon>
        <taxon>Gymnotidae</taxon>
        <taxon>Electrophorus</taxon>
    </lineage>
</organism>
<evidence type="ECO:0000259" key="11">
    <source>
        <dbReference type="PROSITE" id="PS50835"/>
    </source>
</evidence>
<dbReference type="PANTHER" id="PTHR12207:SF27">
    <property type="entry name" value="V-SET AND TRANSMEMBRANE DOMAIN-CONTAINING PROTEIN 2B"/>
    <property type="match status" value="1"/>
</dbReference>
<keyword evidence="7" id="KW-0393">Immunoglobulin domain</keyword>
<comment type="caution">
    <text evidence="12">The sequence shown here is derived from an EMBL/GenBank/DDBJ whole genome shotgun (WGS) entry which is preliminary data.</text>
</comment>